<dbReference type="EMBL" id="VIRM01000015">
    <property type="protein sequence ID" value="TQS20721.1"/>
    <property type="molecule type" value="Genomic_DNA"/>
</dbReference>
<comment type="caution">
    <text evidence="1">The sequence shown here is derived from an EMBL/GenBank/DDBJ whole genome shotgun (WGS) entry which is preliminary data.</text>
</comment>
<protein>
    <submittedName>
        <fullName evidence="1">Uncharacterized protein</fullName>
    </submittedName>
</protein>
<dbReference type="Proteomes" id="UP000316541">
    <property type="component" value="Unassembled WGS sequence"/>
</dbReference>
<evidence type="ECO:0000313" key="1">
    <source>
        <dbReference type="EMBL" id="TQS20721.1"/>
    </source>
</evidence>
<name>A0A544YVC5_9ACTN</name>
<accession>A0A544YVC5</accession>
<proteinExistence type="predicted"/>
<organism evidence="1 2">
    <name type="scientific">Microbispora hainanensis</name>
    <dbReference type="NCBI Taxonomy" id="568844"/>
    <lineage>
        <taxon>Bacteria</taxon>
        <taxon>Bacillati</taxon>
        <taxon>Actinomycetota</taxon>
        <taxon>Actinomycetes</taxon>
        <taxon>Streptosporangiales</taxon>
        <taxon>Streptosporangiaceae</taxon>
        <taxon>Microbispora</taxon>
    </lineage>
</organism>
<reference evidence="1 2" key="1">
    <citation type="submission" date="2019-07" db="EMBL/GenBank/DDBJ databases">
        <title>Microbispora hainanensis DSM 45428.</title>
        <authorList>
            <person name="Thawai C."/>
        </authorList>
    </citation>
    <scope>NUCLEOTIDE SEQUENCE [LARGE SCALE GENOMIC DNA]</scope>
    <source>
        <strain evidence="1 2">DSM 45428</strain>
    </source>
</reference>
<dbReference type="AlphaFoldDB" id="A0A544YVC5"/>
<sequence>MNTLPKPGSHDGWRILRSDAGRLWATRERPFDRAAEMAGACRTVDADDLGQLQAEITRQERIAGTLVPEGKGAAEA</sequence>
<evidence type="ECO:0000313" key="2">
    <source>
        <dbReference type="Proteomes" id="UP000316541"/>
    </source>
</evidence>
<gene>
    <name evidence="1" type="ORF">FLX08_14670</name>
</gene>
<dbReference type="RefSeq" id="WP_142619387.1">
    <property type="nucleotide sequence ID" value="NZ_VIRM01000015.1"/>
</dbReference>